<dbReference type="EMBL" id="BRVO01000003">
    <property type="protein sequence ID" value="GLB50297.1"/>
    <property type="molecule type" value="Genomic_DNA"/>
</dbReference>
<evidence type="ECO:0000313" key="2">
    <source>
        <dbReference type="Proteomes" id="UP001143543"/>
    </source>
</evidence>
<reference evidence="1" key="1">
    <citation type="submission" date="2022-07" db="EMBL/GenBank/DDBJ databases">
        <title>Taxonomy of Novel Oxalotrophic and Methylotrophic Bacteria.</title>
        <authorList>
            <person name="Sahin N."/>
            <person name="Tani A."/>
        </authorList>
    </citation>
    <scope>NUCLEOTIDE SEQUENCE</scope>
    <source>
        <strain evidence="1">Y10</strain>
    </source>
</reference>
<dbReference type="InterPro" id="IPR041662">
    <property type="entry name" value="SusD-like_2"/>
</dbReference>
<dbReference type="Gene3D" id="1.25.40.390">
    <property type="match status" value="1"/>
</dbReference>
<protein>
    <recommendedName>
        <fullName evidence="3">Starch-binding associating with outer membrane</fullName>
    </recommendedName>
</protein>
<evidence type="ECO:0008006" key="3">
    <source>
        <dbReference type="Google" id="ProtNLM"/>
    </source>
</evidence>
<organism evidence="1 2">
    <name type="scientific">Neptunitalea lumnitzerae</name>
    <dbReference type="NCBI Taxonomy" id="2965509"/>
    <lineage>
        <taxon>Bacteria</taxon>
        <taxon>Pseudomonadati</taxon>
        <taxon>Bacteroidota</taxon>
        <taxon>Flavobacteriia</taxon>
        <taxon>Flavobacteriales</taxon>
        <taxon>Flavobacteriaceae</taxon>
        <taxon>Neptunitalea</taxon>
    </lineage>
</organism>
<accession>A0ABQ5MLM1</accession>
<dbReference type="SUPFAM" id="SSF48452">
    <property type="entry name" value="TPR-like"/>
    <property type="match status" value="1"/>
</dbReference>
<keyword evidence="2" id="KW-1185">Reference proteome</keyword>
<gene>
    <name evidence="1" type="ORF">Y10_26650</name>
</gene>
<dbReference type="RefSeq" id="WP_281765925.1">
    <property type="nucleotide sequence ID" value="NZ_BRVO01000003.1"/>
</dbReference>
<dbReference type="Pfam" id="PF12771">
    <property type="entry name" value="SusD-like_2"/>
    <property type="match status" value="1"/>
</dbReference>
<evidence type="ECO:0000313" key="1">
    <source>
        <dbReference type="EMBL" id="GLB50297.1"/>
    </source>
</evidence>
<dbReference type="PROSITE" id="PS51257">
    <property type="entry name" value="PROKAR_LIPOPROTEIN"/>
    <property type="match status" value="1"/>
</dbReference>
<name>A0ABQ5MLM1_9FLAO</name>
<dbReference type="InterPro" id="IPR011990">
    <property type="entry name" value="TPR-like_helical_dom_sf"/>
</dbReference>
<proteinExistence type="predicted"/>
<comment type="caution">
    <text evidence="1">The sequence shown here is derived from an EMBL/GenBank/DDBJ whole genome shotgun (WGS) entry which is preliminary data.</text>
</comment>
<dbReference type="Proteomes" id="UP001143543">
    <property type="component" value="Unassembled WGS sequence"/>
</dbReference>
<sequence length="523" mass="57570">MKHTISKLFFLATAIVMVGCTNDFEDINTNKQNPTEAAPNLLLTGVIRSSATTTAALGAEEGLVVTQHAAKVQSTNDDIYNWDPNDQPYSRGYNALRDIYNMIDASKDSQGFSGYYGIALILKSWTYSVMTDAYGDLPYTEAIMGRESGDFFPEFSSQQVIYQGILADLEEANTVLAAAPSNIEGDILYGGDILKWQKFANSLRLRLLMRLADVDNATAVAGIQQIVNNPSTYPIFDSNDDNAALQHEVQNPSLGYDTREGSFNVWRLSVTMETRLKALNDWRIAAFFQPTTDSGQGIFSSDINDYVGVPNGLGDEASESYSPTGDPSMSGSNYISKLGVLYACSECTSESSYDAAQSIFMTYSEVAFLLAEARAVGYISVGSAETYYQNGIIASVEYYKDRVQVGGWTGIYNALDSMDMNIYLNQTGVAFTGNAQDDLAKIYEQKWIALFQTGLEAWSDWRRTSMPEVIPGPAARNDGEVPVRFLYPNSVKSLNSDNYEAAVENMGGDTLKTRLWWDTADND</sequence>